<proteinExistence type="predicted"/>
<evidence type="ECO:0000313" key="2">
    <source>
        <dbReference type="Proteomes" id="UP000663834"/>
    </source>
</evidence>
<dbReference type="EMBL" id="CAJNOW010021550">
    <property type="protein sequence ID" value="CAF1684637.1"/>
    <property type="molecule type" value="Genomic_DNA"/>
</dbReference>
<dbReference type="Proteomes" id="UP000663834">
    <property type="component" value="Unassembled WGS sequence"/>
</dbReference>
<gene>
    <name evidence="1" type="ORF">KQP761_LOCUS38024</name>
</gene>
<organism evidence="1 2">
    <name type="scientific">Rotaria magnacalcarata</name>
    <dbReference type="NCBI Taxonomy" id="392030"/>
    <lineage>
        <taxon>Eukaryota</taxon>
        <taxon>Metazoa</taxon>
        <taxon>Spiralia</taxon>
        <taxon>Gnathifera</taxon>
        <taxon>Rotifera</taxon>
        <taxon>Eurotatoria</taxon>
        <taxon>Bdelloidea</taxon>
        <taxon>Philodinida</taxon>
        <taxon>Philodinidae</taxon>
        <taxon>Rotaria</taxon>
    </lineage>
</organism>
<dbReference type="OrthoDB" id="10062343at2759"/>
<sequence length="535" mass="61679">MNHLVVGFQKLVLMSDHAERIRLLTLCPPTWGRRNISKQFSVTEWVGRMAIELCESIGVLAIYENNQDRGKISPLAIQTVLAYYEDDVISRCSSNTKDTINVKQNNGEKKPVCCRYMVMSLQEAFELFKTFSTVIQESIKSNSLIEKIVCSRENSSCMYGNCLLCRTKVPSTEIPTLYSGIDLDEEVNWMKWANVNGKIDIHRLSGSVGDLLIEMEHQWSKFIMHSYITHAQFEHIRNLKQSLASDSALVHMDFAENYALEVQNEVMSKHWSTKQAALFTIQIRTNNEIINIVIVSDYLSHDTTFVSCAQKLICNHIKTFYPLVTTILYLSDGCSGHFKNNFSMLNLIKHYEDYQYKAEWIFYSTSHEKGPVDGLGAVVKSAARRETMRADGIRSYHHFQLLDNATIRCKTTSDSMSYEDFTMFIQHQSKLKCVKRVLTMNDVNVNDYIAVEYQDDWWLAMIQALEPTLKEQHMTFLHPSGPRTSFKFPVRPDELNIELGNVICLLCQPPTLGTRYNYTIQQHLCDEIQELFSEY</sequence>
<dbReference type="PANTHER" id="PTHR46601:SF1">
    <property type="entry name" value="ADF-H DOMAIN-CONTAINING PROTEIN"/>
    <property type="match status" value="1"/>
</dbReference>
<reference evidence="1" key="1">
    <citation type="submission" date="2021-02" db="EMBL/GenBank/DDBJ databases">
        <authorList>
            <person name="Nowell W R."/>
        </authorList>
    </citation>
    <scope>NUCLEOTIDE SEQUENCE</scope>
</reference>
<evidence type="ECO:0000313" key="1">
    <source>
        <dbReference type="EMBL" id="CAF1684637.1"/>
    </source>
</evidence>
<dbReference type="PANTHER" id="PTHR46601">
    <property type="entry name" value="ULP_PROTEASE DOMAIN-CONTAINING PROTEIN"/>
    <property type="match status" value="1"/>
</dbReference>
<dbReference type="AlphaFoldDB" id="A0A816H8Y5"/>
<protein>
    <submittedName>
        <fullName evidence="1">Uncharacterized protein</fullName>
    </submittedName>
</protein>
<name>A0A816H8Y5_9BILA</name>
<accession>A0A816H8Y5</accession>
<comment type="caution">
    <text evidence="1">The sequence shown here is derived from an EMBL/GenBank/DDBJ whole genome shotgun (WGS) entry which is preliminary data.</text>
</comment>